<name>A0ABP8WAR1_9MICO</name>
<gene>
    <name evidence="2" type="ORF">GCM10025780_35370</name>
</gene>
<reference evidence="3" key="1">
    <citation type="journal article" date="2019" name="Int. J. Syst. Evol. Microbiol.">
        <title>The Global Catalogue of Microorganisms (GCM) 10K type strain sequencing project: providing services to taxonomists for standard genome sequencing and annotation.</title>
        <authorList>
            <consortium name="The Broad Institute Genomics Platform"/>
            <consortium name="The Broad Institute Genome Sequencing Center for Infectious Disease"/>
            <person name="Wu L."/>
            <person name="Ma J."/>
        </authorList>
    </citation>
    <scope>NUCLEOTIDE SEQUENCE [LARGE SCALE GENOMIC DNA]</scope>
    <source>
        <strain evidence="3">JCM 18956</strain>
    </source>
</reference>
<keyword evidence="1" id="KW-0472">Membrane</keyword>
<comment type="caution">
    <text evidence="2">The sequence shown here is derived from an EMBL/GenBank/DDBJ whole genome shotgun (WGS) entry which is preliminary data.</text>
</comment>
<evidence type="ECO:0000313" key="3">
    <source>
        <dbReference type="Proteomes" id="UP001501295"/>
    </source>
</evidence>
<evidence type="ECO:0000313" key="2">
    <source>
        <dbReference type="EMBL" id="GAA4685820.1"/>
    </source>
</evidence>
<evidence type="ECO:0000256" key="1">
    <source>
        <dbReference type="SAM" id="Phobius"/>
    </source>
</evidence>
<dbReference type="EMBL" id="BAABLM010000011">
    <property type="protein sequence ID" value="GAA4685820.1"/>
    <property type="molecule type" value="Genomic_DNA"/>
</dbReference>
<sequence>MVGAVDTRARAALVWGGLAALVIVLFVATVCILNATLYSAGGFVRGYVDALNRGDAAGALTLAGVQPTTAAGDELLGISERGMLDHVHETADDVLPDGSHRIGLGFTVKGDRTPHTSVFTVRSAGTRALLFDSWRFATPPTAALDVTPLHDRRFTVDGSQVTSPAADLATRYTVLAPAVLDLAHDTTYLTAPRTRVVVDTVGGEVAQTIDVEPRAAFTAQVRVDVDRFLKTSCLPQQVLLPAGCPFGEQVDDRLTSDPAWTMTDYPEVTLTPTTTPGVWRVVKAAGLAHLEVEAQSLYDGHSYAIDKDVPFDFTYLVTIGPDNGLTIKPE</sequence>
<dbReference type="Proteomes" id="UP001501295">
    <property type="component" value="Unassembled WGS sequence"/>
</dbReference>
<keyword evidence="1" id="KW-1133">Transmembrane helix</keyword>
<proteinExistence type="predicted"/>
<keyword evidence="1" id="KW-0812">Transmembrane</keyword>
<organism evidence="2 3">
    <name type="scientific">Frondihabitans cladoniiphilus</name>
    <dbReference type="NCBI Taxonomy" id="715785"/>
    <lineage>
        <taxon>Bacteria</taxon>
        <taxon>Bacillati</taxon>
        <taxon>Actinomycetota</taxon>
        <taxon>Actinomycetes</taxon>
        <taxon>Micrococcales</taxon>
        <taxon>Microbacteriaceae</taxon>
        <taxon>Frondihabitans</taxon>
    </lineage>
</organism>
<dbReference type="RefSeq" id="WP_345377265.1">
    <property type="nucleotide sequence ID" value="NZ_BAABLM010000011.1"/>
</dbReference>
<feature type="transmembrane region" description="Helical" evidence="1">
    <location>
        <begin position="12"/>
        <end position="35"/>
    </location>
</feature>
<protein>
    <submittedName>
        <fullName evidence="2">Uncharacterized protein</fullName>
    </submittedName>
</protein>
<accession>A0ABP8WAR1</accession>
<keyword evidence="3" id="KW-1185">Reference proteome</keyword>